<dbReference type="AlphaFoldDB" id="A0A165QHQ2"/>
<dbReference type="Proteomes" id="UP000077266">
    <property type="component" value="Unassembled WGS sequence"/>
</dbReference>
<evidence type="ECO:0000313" key="2">
    <source>
        <dbReference type="Proteomes" id="UP000077266"/>
    </source>
</evidence>
<evidence type="ECO:0008006" key="3">
    <source>
        <dbReference type="Google" id="ProtNLM"/>
    </source>
</evidence>
<evidence type="ECO:0000313" key="1">
    <source>
        <dbReference type="EMBL" id="KZW03636.1"/>
    </source>
</evidence>
<dbReference type="InParanoid" id="A0A165QHQ2"/>
<name>A0A165QHQ2_EXIGL</name>
<sequence length="172" mass="19457">MLSTFSSGAPTLPSANGQHPLVNAQYFLPSGIYTIRNAARLDAGVVHNAGPGRPIFLYESRSNCSEWHVERHSDHESLYTMRNVGSDAHIRAQGEDIGMGWYNELNLLRDDAVLFRLVHSSRDTKTFEVRWAGNMGQAWTALYDDDDVHRLPRIGLRDVQPGDLAQYWIFEI</sequence>
<dbReference type="Gene3D" id="2.80.10.50">
    <property type="match status" value="1"/>
</dbReference>
<organism evidence="1 2">
    <name type="scientific">Exidia glandulosa HHB12029</name>
    <dbReference type="NCBI Taxonomy" id="1314781"/>
    <lineage>
        <taxon>Eukaryota</taxon>
        <taxon>Fungi</taxon>
        <taxon>Dikarya</taxon>
        <taxon>Basidiomycota</taxon>
        <taxon>Agaricomycotina</taxon>
        <taxon>Agaricomycetes</taxon>
        <taxon>Auriculariales</taxon>
        <taxon>Exidiaceae</taxon>
        <taxon>Exidia</taxon>
    </lineage>
</organism>
<protein>
    <recommendedName>
        <fullName evidence="3">Ricin B lectin domain-containing protein</fullName>
    </recommendedName>
</protein>
<accession>A0A165QHQ2</accession>
<gene>
    <name evidence="1" type="ORF">EXIGLDRAFT_758976</name>
</gene>
<dbReference type="EMBL" id="KV425883">
    <property type="protein sequence ID" value="KZW03636.1"/>
    <property type="molecule type" value="Genomic_DNA"/>
</dbReference>
<proteinExistence type="predicted"/>
<keyword evidence="2" id="KW-1185">Reference proteome</keyword>
<reference evidence="1 2" key="1">
    <citation type="journal article" date="2016" name="Mol. Biol. Evol.">
        <title>Comparative Genomics of Early-Diverging Mushroom-Forming Fungi Provides Insights into the Origins of Lignocellulose Decay Capabilities.</title>
        <authorList>
            <person name="Nagy L.G."/>
            <person name="Riley R."/>
            <person name="Tritt A."/>
            <person name="Adam C."/>
            <person name="Daum C."/>
            <person name="Floudas D."/>
            <person name="Sun H."/>
            <person name="Yadav J.S."/>
            <person name="Pangilinan J."/>
            <person name="Larsson K.H."/>
            <person name="Matsuura K."/>
            <person name="Barry K."/>
            <person name="Labutti K."/>
            <person name="Kuo R."/>
            <person name="Ohm R.A."/>
            <person name="Bhattacharya S.S."/>
            <person name="Shirouzu T."/>
            <person name="Yoshinaga Y."/>
            <person name="Martin F.M."/>
            <person name="Grigoriev I.V."/>
            <person name="Hibbett D.S."/>
        </authorList>
    </citation>
    <scope>NUCLEOTIDE SEQUENCE [LARGE SCALE GENOMIC DNA]</scope>
    <source>
        <strain evidence="1 2">HHB12029</strain>
    </source>
</reference>